<keyword evidence="16" id="KW-1185">Reference proteome</keyword>
<evidence type="ECO:0000256" key="7">
    <source>
        <dbReference type="ARBA" id="ARBA00022786"/>
    </source>
</evidence>
<organism evidence="15 16">
    <name type="scientific">Ceutorhynchus assimilis</name>
    <name type="common">cabbage seed weevil</name>
    <dbReference type="NCBI Taxonomy" id="467358"/>
    <lineage>
        <taxon>Eukaryota</taxon>
        <taxon>Metazoa</taxon>
        <taxon>Ecdysozoa</taxon>
        <taxon>Arthropoda</taxon>
        <taxon>Hexapoda</taxon>
        <taxon>Insecta</taxon>
        <taxon>Pterygota</taxon>
        <taxon>Neoptera</taxon>
        <taxon>Endopterygota</taxon>
        <taxon>Coleoptera</taxon>
        <taxon>Polyphaga</taxon>
        <taxon>Cucujiformia</taxon>
        <taxon>Curculionidae</taxon>
        <taxon>Ceutorhynchinae</taxon>
        <taxon>Ceutorhynchus</taxon>
    </lineage>
</organism>
<evidence type="ECO:0000256" key="2">
    <source>
        <dbReference type="ARBA" id="ARBA00004906"/>
    </source>
</evidence>
<dbReference type="InterPro" id="IPR001841">
    <property type="entry name" value="Znf_RING"/>
</dbReference>
<comment type="similarity">
    <text evidence="9">Belongs to the RNF181 family.</text>
</comment>
<dbReference type="GO" id="GO:0016567">
    <property type="term" value="P:protein ubiquitination"/>
    <property type="evidence" value="ECO:0007669"/>
    <property type="project" value="TreeGrafter"/>
</dbReference>
<evidence type="ECO:0000259" key="14">
    <source>
        <dbReference type="PROSITE" id="PS50089"/>
    </source>
</evidence>
<keyword evidence="7" id="KW-0833">Ubl conjugation pathway</keyword>
<comment type="catalytic activity">
    <reaction evidence="1">
        <text>S-ubiquitinyl-[E2 ubiquitin-conjugating enzyme]-L-cysteine + [acceptor protein]-L-lysine = [E2 ubiquitin-conjugating enzyme]-L-cysteine + N(6)-ubiquitinyl-[acceptor protein]-L-lysine.</text>
        <dbReference type="EC" id="2.3.2.27"/>
    </reaction>
</comment>
<keyword evidence="8" id="KW-0862">Zinc</keyword>
<dbReference type="OrthoDB" id="21204at2759"/>
<evidence type="ECO:0000256" key="3">
    <source>
        <dbReference type="ARBA" id="ARBA00012483"/>
    </source>
</evidence>
<dbReference type="AlphaFoldDB" id="A0A9N9MFG5"/>
<dbReference type="Gene3D" id="3.30.40.10">
    <property type="entry name" value="Zinc/RING finger domain, C3HC4 (zinc finger)"/>
    <property type="match status" value="1"/>
</dbReference>
<dbReference type="GO" id="GO:0008270">
    <property type="term" value="F:zinc ion binding"/>
    <property type="evidence" value="ECO:0007669"/>
    <property type="project" value="UniProtKB-KW"/>
</dbReference>
<dbReference type="EC" id="2.3.2.27" evidence="3"/>
<evidence type="ECO:0000256" key="8">
    <source>
        <dbReference type="ARBA" id="ARBA00022833"/>
    </source>
</evidence>
<evidence type="ECO:0000256" key="5">
    <source>
        <dbReference type="ARBA" id="ARBA00022723"/>
    </source>
</evidence>
<dbReference type="CDD" id="cd16669">
    <property type="entry name" value="RING-H2_RNF181"/>
    <property type="match status" value="1"/>
</dbReference>
<evidence type="ECO:0000313" key="15">
    <source>
        <dbReference type="EMBL" id="CAG9762627.1"/>
    </source>
</evidence>
<evidence type="ECO:0000256" key="6">
    <source>
        <dbReference type="ARBA" id="ARBA00022771"/>
    </source>
</evidence>
<feature type="domain" description="RING-type" evidence="14">
    <location>
        <begin position="70"/>
        <end position="111"/>
    </location>
</feature>
<name>A0A9N9MFG5_9CUCU</name>
<evidence type="ECO:0000256" key="10">
    <source>
        <dbReference type="ARBA" id="ARBA00039317"/>
    </source>
</evidence>
<comment type="pathway">
    <text evidence="2">Protein modification; protein ubiquitination.</text>
</comment>
<evidence type="ECO:0000313" key="16">
    <source>
        <dbReference type="Proteomes" id="UP001152799"/>
    </source>
</evidence>
<dbReference type="SMART" id="SM00184">
    <property type="entry name" value="RING"/>
    <property type="match status" value="1"/>
</dbReference>
<keyword evidence="6 13" id="KW-0863">Zinc-finger</keyword>
<dbReference type="Proteomes" id="UP001152799">
    <property type="component" value="Chromosome 12"/>
</dbReference>
<dbReference type="Pfam" id="PF13639">
    <property type="entry name" value="zf-RING_2"/>
    <property type="match status" value="1"/>
</dbReference>
<dbReference type="FunFam" id="3.30.40.10:FF:000127">
    <property type="entry name" value="E3 ubiquitin-protein ligase RNF181"/>
    <property type="match status" value="1"/>
</dbReference>
<evidence type="ECO:0000256" key="9">
    <source>
        <dbReference type="ARBA" id="ARBA00038197"/>
    </source>
</evidence>
<protein>
    <recommendedName>
        <fullName evidence="10">E3 ubiquitin-protein ligase RNF181</fullName>
        <ecNumber evidence="3">2.3.2.27</ecNumber>
    </recommendedName>
    <alternativeName>
        <fullName evidence="11">RING finger protein 181</fullName>
    </alternativeName>
</protein>
<keyword evidence="4" id="KW-0808">Transferase</keyword>
<dbReference type="PANTHER" id="PTHR15710:SF160">
    <property type="entry name" value="E3 UBIQUITIN-PROTEIN LIGASE RNF181"/>
    <property type="match status" value="1"/>
</dbReference>
<dbReference type="InterPro" id="IPR013083">
    <property type="entry name" value="Znf_RING/FYVE/PHD"/>
</dbReference>
<proteinExistence type="inferred from homology"/>
<evidence type="ECO:0000256" key="13">
    <source>
        <dbReference type="PROSITE-ProRule" id="PRU00175"/>
    </source>
</evidence>
<dbReference type="SUPFAM" id="SSF57850">
    <property type="entry name" value="RING/U-box"/>
    <property type="match status" value="1"/>
</dbReference>
<dbReference type="PANTHER" id="PTHR15710">
    <property type="entry name" value="E3 UBIQUITIN-PROTEIN LIGASE PRAJA"/>
    <property type="match status" value="1"/>
</dbReference>
<keyword evidence="5" id="KW-0479">Metal-binding</keyword>
<accession>A0A9N9MFG5</accession>
<dbReference type="GO" id="GO:0061630">
    <property type="term" value="F:ubiquitin protein ligase activity"/>
    <property type="evidence" value="ECO:0007669"/>
    <property type="project" value="UniProtKB-EC"/>
</dbReference>
<evidence type="ECO:0000256" key="1">
    <source>
        <dbReference type="ARBA" id="ARBA00000900"/>
    </source>
</evidence>
<reference evidence="15" key="1">
    <citation type="submission" date="2022-01" db="EMBL/GenBank/DDBJ databases">
        <authorList>
            <person name="King R."/>
        </authorList>
    </citation>
    <scope>NUCLEOTIDE SEQUENCE</scope>
</reference>
<sequence length="147" mass="17132">MADYFSEMNFQELRDGERPNDYLHLIRLLRDYRMFDELRSLNGERLAPPASKAAVEALSNESITQTGLQCPVCLKEYCKGETVKKMPCKHTFHPECILPWLSKTNSCPLCRDELPTDDEDYEEEKKEKKRAVERVADIENLHNSMFS</sequence>
<dbReference type="EMBL" id="OU892288">
    <property type="protein sequence ID" value="CAG9762627.1"/>
    <property type="molecule type" value="Genomic_DNA"/>
</dbReference>
<comment type="function">
    <text evidence="12">E3 ubiquitin-protein ligase which accepts ubiquitin from an E2 ubiquitin-conjugating enzyme in the form of a thioester and then directly transfers the ubiquitin to targeted substrates. Catalyzes monoubiquitination of 26S proteasome subunit PSMC2/RPT1.</text>
</comment>
<gene>
    <name evidence="15" type="ORF">CEUTPL_LOCUS3302</name>
</gene>
<evidence type="ECO:0000256" key="12">
    <source>
        <dbReference type="ARBA" id="ARBA00045940"/>
    </source>
</evidence>
<dbReference type="GO" id="GO:0005737">
    <property type="term" value="C:cytoplasm"/>
    <property type="evidence" value="ECO:0007669"/>
    <property type="project" value="TreeGrafter"/>
</dbReference>
<evidence type="ECO:0000256" key="11">
    <source>
        <dbReference type="ARBA" id="ARBA00041674"/>
    </source>
</evidence>
<dbReference type="PROSITE" id="PS50089">
    <property type="entry name" value="ZF_RING_2"/>
    <property type="match status" value="1"/>
</dbReference>
<evidence type="ECO:0000256" key="4">
    <source>
        <dbReference type="ARBA" id="ARBA00022679"/>
    </source>
</evidence>